<dbReference type="InterPro" id="IPR006140">
    <property type="entry name" value="D-isomer_DH_NAD-bd"/>
</dbReference>
<dbReference type="RefSeq" id="WP_127830792.1">
    <property type="nucleotide sequence ID" value="NZ_RZYA01000014.1"/>
</dbReference>
<dbReference type="Pfam" id="PF00389">
    <property type="entry name" value="2-Hacid_dh"/>
    <property type="match status" value="1"/>
</dbReference>
<dbReference type="PANTHER" id="PTHR10996:SF178">
    <property type="entry name" value="2-HYDROXYACID DEHYDROGENASE YGL185C-RELATED"/>
    <property type="match status" value="1"/>
</dbReference>
<feature type="domain" description="D-isomer specific 2-hydroxyacid dehydrogenase catalytic" evidence="5">
    <location>
        <begin position="24"/>
        <end position="323"/>
    </location>
</feature>
<accession>A0A437PEZ4</accession>
<dbReference type="PROSITE" id="PS00671">
    <property type="entry name" value="D_2_HYDROXYACID_DH_3"/>
    <property type="match status" value="1"/>
</dbReference>
<dbReference type="Pfam" id="PF02826">
    <property type="entry name" value="2-Hacid_dh_C"/>
    <property type="match status" value="1"/>
</dbReference>
<feature type="domain" description="D-isomer specific 2-hydroxyacid dehydrogenase NAD-binding" evidence="6">
    <location>
        <begin position="122"/>
        <end position="291"/>
    </location>
</feature>
<evidence type="ECO:0000256" key="1">
    <source>
        <dbReference type="ARBA" id="ARBA00005854"/>
    </source>
</evidence>
<dbReference type="Gene3D" id="3.40.50.720">
    <property type="entry name" value="NAD(P)-binding Rossmann-like Domain"/>
    <property type="match status" value="2"/>
</dbReference>
<evidence type="ECO:0000256" key="3">
    <source>
        <dbReference type="ARBA" id="ARBA00023027"/>
    </source>
</evidence>
<comment type="similarity">
    <text evidence="1 4">Belongs to the D-isomer specific 2-hydroxyacid dehydrogenase family.</text>
</comment>
<evidence type="ECO:0000259" key="6">
    <source>
        <dbReference type="Pfam" id="PF02826"/>
    </source>
</evidence>
<keyword evidence="2 4" id="KW-0560">Oxidoreductase</keyword>
<organism evidence="7 8">
    <name type="scientific">Streptomyces antnestii</name>
    <dbReference type="NCBI Taxonomy" id="2494256"/>
    <lineage>
        <taxon>Bacteria</taxon>
        <taxon>Bacillati</taxon>
        <taxon>Actinomycetota</taxon>
        <taxon>Actinomycetes</taxon>
        <taxon>Kitasatosporales</taxon>
        <taxon>Streptomycetaceae</taxon>
        <taxon>Streptomyces</taxon>
    </lineage>
</organism>
<proteinExistence type="inferred from homology"/>
<dbReference type="PANTHER" id="PTHR10996">
    <property type="entry name" value="2-HYDROXYACID DEHYDROGENASE-RELATED"/>
    <property type="match status" value="1"/>
</dbReference>
<dbReference type="OrthoDB" id="117809at2"/>
<keyword evidence="3" id="KW-0520">NAD</keyword>
<protein>
    <submittedName>
        <fullName evidence="7">Hydroxyacid dehydrogenase</fullName>
    </submittedName>
</protein>
<dbReference type="GO" id="GO:0030267">
    <property type="term" value="F:glyoxylate reductase (NADPH) activity"/>
    <property type="evidence" value="ECO:0007669"/>
    <property type="project" value="TreeGrafter"/>
</dbReference>
<evidence type="ECO:0000313" key="7">
    <source>
        <dbReference type="EMBL" id="RVU20837.1"/>
    </source>
</evidence>
<keyword evidence="8" id="KW-1185">Reference proteome</keyword>
<dbReference type="GO" id="GO:0005829">
    <property type="term" value="C:cytosol"/>
    <property type="evidence" value="ECO:0007669"/>
    <property type="project" value="TreeGrafter"/>
</dbReference>
<evidence type="ECO:0000256" key="4">
    <source>
        <dbReference type="RuleBase" id="RU003719"/>
    </source>
</evidence>
<comment type="caution">
    <text evidence="7">The sequence shown here is derived from an EMBL/GenBank/DDBJ whole genome shotgun (WGS) entry which is preliminary data.</text>
</comment>
<name>A0A437PEZ4_9ACTN</name>
<dbReference type="SUPFAM" id="SSF51735">
    <property type="entry name" value="NAD(P)-binding Rossmann-fold domains"/>
    <property type="match status" value="1"/>
</dbReference>
<evidence type="ECO:0000259" key="5">
    <source>
        <dbReference type="Pfam" id="PF00389"/>
    </source>
</evidence>
<dbReference type="AlphaFoldDB" id="A0A437PEZ4"/>
<sequence>MPDQPDQPEHLVSLYHLNDLGPAELRRLLPGHTDLRITEIGPDEDPRDHLETLATATVVLAPLEKERRITAELLDVMEQCRLIQSVAVGFDGVDHRAAAERGIPVANLPGFNTDAVADWTVGALLYLLRPYAFGHAKIERGEWGPEGVRGRDVSSLTVGIAGFGNIGRAVARRLDAFGARILVHDPVPSEPGREYVDLDELAARSNVLTLHMPLNNATRGLIGDALLQRMPRGSWIVNAGRGGVLDEEAVVRALDSGQLAGAALDVFTEEPLPASSPLRGRTDVLLNPHAAGVTHEAYHNLRASVIDSLDLVLSGKPPRNVVNGVAPDQARV</sequence>
<reference evidence="7 8" key="1">
    <citation type="submission" date="2019-01" db="EMBL/GenBank/DDBJ databases">
        <title>Genome sequences of Streptomyces and Rhizobium isolates collected from root and soil.</title>
        <authorList>
            <person name="Chhettri S."/>
            <person name="Sevigny J.L."/>
            <person name="Sen A."/>
            <person name="Ennis N."/>
            <person name="Tisa L."/>
        </authorList>
    </citation>
    <scope>NUCLEOTIDE SEQUENCE [LARGE SCALE GENOMIC DNA]</scope>
    <source>
        <strain evidence="7 8">San01</strain>
    </source>
</reference>
<gene>
    <name evidence="7" type="ORF">EOT10_26155</name>
</gene>
<dbReference type="GO" id="GO:0051287">
    <property type="term" value="F:NAD binding"/>
    <property type="evidence" value="ECO:0007669"/>
    <property type="project" value="InterPro"/>
</dbReference>
<dbReference type="InterPro" id="IPR050223">
    <property type="entry name" value="D-isomer_2-hydroxyacid_DH"/>
</dbReference>
<dbReference type="InterPro" id="IPR029753">
    <property type="entry name" value="D-isomer_DH_CS"/>
</dbReference>
<dbReference type="SUPFAM" id="SSF52283">
    <property type="entry name" value="Formate/glycerate dehydrogenase catalytic domain-like"/>
    <property type="match status" value="1"/>
</dbReference>
<evidence type="ECO:0000313" key="8">
    <source>
        <dbReference type="Proteomes" id="UP000283128"/>
    </source>
</evidence>
<dbReference type="CDD" id="cd12175">
    <property type="entry name" value="2-Hacid_dh_11"/>
    <property type="match status" value="1"/>
</dbReference>
<dbReference type="InterPro" id="IPR006139">
    <property type="entry name" value="D-isomer_2_OHA_DH_cat_dom"/>
</dbReference>
<evidence type="ECO:0000256" key="2">
    <source>
        <dbReference type="ARBA" id="ARBA00023002"/>
    </source>
</evidence>
<dbReference type="EMBL" id="RZYA01000014">
    <property type="protein sequence ID" value="RVU20837.1"/>
    <property type="molecule type" value="Genomic_DNA"/>
</dbReference>
<dbReference type="InterPro" id="IPR036291">
    <property type="entry name" value="NAD(P)-bd_dom_sf"/>
</dbReference>
<dbReference type="Proteomes" id="UP000283128">
    <property type="component" value="Unassembled WGS sequence"/>
</dbReference>
<dbReference type="GO" id="GO:0016618">
    <property type="term" value="F:hydroxypyruvate reductase [NAD(P)H] activity"/>
    <property type="evidence" value="ECO:0007669"/>
    <property type="project" value="TreeGrafter"/>
</dbReference>